<evidence type="ECO:0000256" key="2">
    <source>
        <dbReference type="ARBA" id="ARBA00006739"/>
    </source>
</evidence>
<comment type="caution">
    <text evidence="7">The sequence shown here is derived from an EMBL/GenBank/DDBJ whole genome shotgun (WGS) entry which is preliminary data.</text>
</comment>
<evidence type="ECO:0000256" key="4">
    <source>
        <dbReference type="ARBA" id="ARBA00022679"/>
    </source>
</evidence>
<dbReference type="InterPro" id="IPR001173">
    <property type="entry name" value="Glyco_trans_2-like"/>
</dbReference>
<comment type="pathway">
    <text evidence="1">Cell wall biogenesis; cell wall polysaccharide biosynthesis.</text>
</comment>
<evidence type="ECO:0000313" key="7">
    <source>
        <dbReference type="EMBL" id="MBC5581232.1"/>
    </source>
</evidence>
<keyword evidence="8" id="KW-1185">Reference proteome</keyword>
<evidence type="ECO:0000313" key="8">
    <source>
        <dbReference type="Proteomes" id="UP000659630"/>
    </source>
</evidence>
<comment type="similarity">
    <text evidence="2">Belongs to the glycosyltransferase 2 family.</text>
</comment>
<evidence type="ECO:0000256" key="3">
    <source>
        <dbReference type="ARBA" id="ARBA00022676"/>
    </source>
</evidence>
<dbReference type="Gene3D" id="3.90.550.10">
    <property type="entry name" value="Spore Coat Polysaccharide Biosynthesis Protein SpsA, Chain A"/>
    <property type="match status" value="1"/>
</dbReference>
<dbReference type="RefSeq" id="WP_186887595.1">
    <property type="nucleotide sequence ID" value="NZ_JACONZ010000002.1"/>
</dbReference>
<sequence length="332" mass="37395">MKASVIIPNLNGAGWLGESIESILAQDLADFELIVIDNGSTDESLEIARSYLGRPGYRLIENSQNTGFSAAVNAGIRASQAEYAVLFNNDAFARPDWLRRLVEVADRDPKIFSVASLMLRYYEPELADDAGDYVNLFGWAAKTGDGLYARRYQRERRCFSACGGAALYRKSILEQIGLFDEHFFAYYEDVDLGWRANSLGYKNIYCPHAVCRHICGATTGGAGGARYNDFKSVQSGRNSLLLPYKNEPLLMLLLNLPFLLTGYLVKFAMFALRGFGRPYWQGTKEAFAVFGKLEKPKFRFENLPNYVLIQFWLIGGFFKYAVYRVRRAVGAK</sequence>
<evidence type="ECO:0000256" key="5">
    <source>
        <dbReference type="SAM" id="Phobius"/>
    </source>
</evidence>
<dbReference type="PANTHER" id="PTHR43179:SF12">
    <property type="entry name" value="GALACTOFURANOSYLTRANSFERASE GLFT2"/>
    <property type="match status" value="1"/>
</dbReference>
<keyword evidence="5" id="KW-1133">Transmembrane helix</keyword>
<dbReference type="GO" id="GO:0016757">
    <property type="term" value="F:glycosyltransferase activity"/>
    <property type="evidence" value="ECO:0007669"/>
    <property type="project" value="UniProtKB-KW"/>
</dbReference>
<dbReference type="PANTHER" id="PTHR43179">
    <property type="entry name" value="RHAMNOSYLTRANSFERASE WBBL"/>
    <property type="match status" value="1"/>
</dbReference>
<feature type="transmembrane region" description="Helical" evidence="5">
    <location>
        <begin position="303"/>
        <end position="322"/>
    </location>
</feature>
<dbReference type="Pfam" id="PF00535">
    <property type="entry name" value="Glycos_transf_2"/>
    <property type="match status" value="1"/>
</dbReference>
<dbReference type="InterPro" id="IPR029044">
    <property type="entry name" value="Nucleotide-diphossugar_trans"/>
</dbReference>
<feature type="transmembrane region" description="Helical" evidence="5">
    <location>
        <begin position="249"/>
        <end position="272"/>
    </location>
</feature>
<dbReference type="SUPFAM" id="SSF53448">
    <property type="entry name" value="Nucleotide-diphospho-sugar transferases"/>
    <property type="match status" value="1"/>
</dbReference>
<dbReference type="EMBL" id="JACONZ010000002">
    <property type="protein sequence ID" value="MBC5581232.1"/>
    <property type="molecule type" value="Genomic_DNA"/>
</dbReference>
<gene>
    <name evidence="7" type="ORF">H8S23_06900</name>
</gene>
<keyword evidence="5" id="KW-0812">Transmembrane</keyword>
<keyword evidence="5" id="KW-0472">Membrane</keyword>
<feature type="domain" description="Glycosyltransferase 2-like" evidence="6">
    <location>
        <begin position="4"/>
        <end position="176"/>
    </location>
</feature>
<evidence type="ECO:0000259" key="6">
    <source>
        <dbReference type="Pfam" id="PF00535"/>
    </source>
</evidence>
<evidence type="ECO:0000256" key="1">
    <source>
        <dbReference type="ARBA" id="ARBA00004776"/>
    </source>
</evidence>
<protein>
    <submittedName>
        <fullName evidence="7">Glycosyltransferase family 2 protein</fullName>
    </submittedName>
</protein>
<reference evidence="7" key="1">
    <citation type="submission" date="2020-08" db="EMBL/GenBank/DDBJ databases">
        <title>Genome public.</title>
        <authorList>
            <person name="Liu C."/>
            <person name="Sun Q."/>
        </authorList>
    </citation>
    <scope>NUCLEOTIDE SEQUENCE</scope>
    <source>
        <strain evidence="7">BX8</strain>
    </source>
</reference>
<proteinExistence type="inferred from homology"/>
<name>A0A923I971_9FIRM</name>
<keyword evidence="4" id="KW-0808">Transferase</keyword>
<accession>A0A923I971</accession>
<keyword evidence="3" id="KW-0328">Glycosyltransferase</keyword>
<organism evidence="7 8">
    <name type="scientific">Anaerofilum hominis</name>
    <dbReference type="NCBI Taxonomy" id="2763016"/>
    <lineage>
        <taxon>Bacteria</taxon>
        <taxon>Bacillati</taxon>
        <taxon>Bacillota</taxon>
        <taxon>Clostridia</taxon>
        <taxon>Eubacteriales</taxon>
        <taxon>Oscillospiraceae</taxon>
        <taxon>Anaerofilum</taxon>
    </lineage>
</organism>
<dbReference type="CDD" id="cd04186">
    <property type="entry name" value="GT_2_like_c"/>
    <property type="match status" value="1"/>
</dbReference>
<dbReference type="Proteomes" id="UP000659630">
    <property type="component" value="Unassembled WGS sequence"/>
</dbReference>
<dbReference type="AlphaFoldDB" id="A0A923I971"/>